<name>C6TJL8_SOYBN</name>
<protein>
    <recommendedName>
        <fullName evidence="4">K Homology domain-containing protein</fullName>
    </recommendedName>
</protein>
<evidence type="ECO:0000313" key="5">
    <source>
        <dbReference type="EMBL" id="ACU23108.1"/>
    </source>
</evidence>
<organism evidence="5">
    <name type="scientific">Glycine max</name>
    <name type="common">Soybean</name>
    <name type="synonym">Glycine hispida</name>
    <dbReference type="NCBI Taxonomy" id="3847"/>
    <lineage>
        <taxon>Eukaryota</taxon>
        <taxon>Viridiplantae</taxon>
        <taxon>Streptophyta</taxon>
        <taxon>Embryophyta</taxon>
        <taxon>Tracheophyta</taxon>
        <taxon>Spermatophyta</taxon>
        <taxon>Magnoliopsida</taxon>
        <taxon>eudicotyledons</taxon>
        <taxon>Gunneridae</taxon>
        <taxon>Pentapetalae</taxon>
        <taxon>rosids</taxon>
        <taxon>fabids</taxon>
        <taxon>Fabales</taxon>
        <taxon>Fabaceae</taxon>
        <taxon>Papilionoideae</taxon>
        <taxon>50 kb inversion clade</taxon>
        <taxon>NPAAA clade</taxon>
        <taxon>indigoferoid/millettioid clade</taxon>
        <taxon>Phaseoleae</taxon>
        <taxon>Glycine</taxon>
        <taxon>Glycine subgen. Soja</taxon>
    </lineage>
</organism>
<accession>C6TJL8</accession>
<evidence type="ECO:0000256" key="2">
    <source>
        <dbReference type="PROSITE-ProRule" id="PRU00117"/>
    </source>
</evidence>
<dbReference type="EMBL" id="BT097866">
    <property type="protein sequence ID" value="ACU23108.1"/>
    <property type="molecule type" value="mRNA"/>
</dbReference>
<evidence type="ECO:0000256" key="1">
    <source>
        <dbReference type="ARBA" id="ARBA00022737"/>
    </source>
</evidence>
<dbReference type="Pfam" id="PF00013">
    <property type="entry name" value="KH_1"/>
    <property type="match status" value="1"/>
</dbReference>
<dbReference type="CDD" id="cd22461">
    <property type="entry name" value="KH-I_PEPPER_like_rpt3"/>
    <property type="match status" value="1"/>
</dbReference>
<dbReference type="AlphaFoldDB" id="C6TJL8"/>
<reference evidence="5" key="1">
    <citation type="submission" date="2009-08" db="EMBL/GenBank/DDBJ databases">
        <authorList>
            <person name="Cheung F."/>
            <person name="Xiao Y."/>
            <person name="Chan A."/>
            <person name="Moskal W."/>
            <person name="Town C.D."/>
        </authorList>
    </citation>
    <scope>NUCLEOTIDE SEQUENCE</scope>
</reference>
<dbReference type="FunFam" id="3.30.1370.10:FF:000127">
    <property type="entry name" value="RNA-binding KH domain-containing protein"/>
    <property type="match status" value="1"/>
</dbReference>
<dbReference type="SMART" id="SM00322">
    <property type="entry name" value="KH"/>
    <property type="match status" value="1"/>
</dbReference>
<evidence type="ECO:0000259" key="4">
    <source>
        <dbReference type="SMART" id="SM00322"/>
    </source>
</evidence>
<keyword evidence="2" id="KW-0694">RNA-binding</keyword>
<sequence length="208" mass="21369">MPPHQSWGPSQGLPPNVGGGPGFGPPSQYMPPPRQLDSYYPSAEMPPPVDRQPHQGISAYGRDASIGVHASSNTQSAPSIVTQITQQMQIPLSYADAVIGTAGASISYIRRASGATVTIQEARGVPGEMTVEISGTASQVQTAQQLIQNFMAEAAAAAAAPAQPQTTVPAADQGYNSYPAHGSVYASPPSNPGHAGGYGSVYGANYGY</sequence>
<dbReference type="PROSITE" id="PS50084">
    <property type="entry name" value="KH_TYPE_1"/>
    <property type="match status" value="1"/>
</dbReference>
<dbReference type="Gene3D" id="3.30.1370.10">
    <property type="entry name" value="K Homology domain, type 1"/>
    <property type="match status" value="1"/>
</dbReference>
<dbReference type="GO" id="GO:0003723">
    <property type="term" value="F:RNA binding"/>
    <property type="evidence" value="ECO:0007669"/>
    <property type="project" value="UniProtKB-UniRule"/>
</dbReference>
<dbReference type="ExpressionAtlas" id="C6TJL8">
    <property type="expression patterns" value="baseline and differential"/>
</dbReference>
<evidence type="ECO:0000256" key="3">
    <source>
        <dbReference type="SAM" id="MobiDB-lite"/>
    </source>
</evidence>
<feature type="region of interest" description="Disordered" evidence="3">
    <location>
        <begin position="1"/>
        <end position="57"/>
    </location>
</feature>
<dbReference type="SUPFAM" id="SSF54791">
    <property type="entry name" value="Eukaryotic type KH-domain (KH-domain type I)"/>
    <property type="match status" value="1"/>
</dbReference>
<dbReference type="InterPro" id="IPR004087">
    <property type="entry name" value="KH_dom"/>
</dbReference>
<dbReference type="PANTHER" id="PTHR10288">
    <property type="entry name" value="KH DOMAIN CONTAINING RNA BINDING PROTEIN"/>
    <property type="match status" value="1"/>
</dbReference>
<keyword evidence="1" id="KW-0677">Repeat</keyword>
<dbReference type="InterPro" id="IPR004088">
    <property type="entry name" value="KH_dom_type_1"/>
</dbReference>
<dbReference type="InterPro" id="IPR036612">
    <property type="entry name" value="KH_dom_type_1_sf"/>
</dbReference>
<proteinExistence type="evidence at transcript level"/>
<feature type="domain" description="K Homology" evidence="4">
    <location>
        <begin position="82"/>
        <end position="152"/>
    </location>
</feature>